<proteinExistence type="predicted"/>
<sequence>MTKRDFRASPSKVLFMSEATDVIGTLLSSPDLLHCILVCREWNSLFIPHLYETFDDNTYSWPLVIGVPGWRNNRSEKKRDADWILKMFTTYGHLIRRLCTKWTISLDTASAAGSCTRLRSLTLGNVGVGDDVELTHSILSDPPALTTTPPFQRPQYEPHWIAIQWLWRLIQQNLDTLQNLEIVQFRHFSTQAPVLDLLVSCPRLSRLALSWHPGGRFQTLLDRLPQLQHYEFIYPLYTGTPGLIEDSLLLTSPVASLVGLWITGSMGKQTYFNLLKYLPNLQRLWIEGRCTEYVARSTPDDFVHPITRIQRFDFARPNAGPDDQLVLFDILSCSPELTDLSVPFLTIEVAMAIIAHCPHLQVFRESTLERTITRTIKRHGIVNATGMLLEKCRHLTVLDAVHMEIAAEHLISHPWICQGLEVFRCQIIGVNRLSEEEEMDYRQGLLFQRIGRSLSENESAAIEKYRESVQLQHRQIYDQLAKMTSLKVLDIGKEHRNLNYRPGRLMIRRGAQPYVEYDDLFPDTLELSLASGLDRLATLEKLEVFGFQSVDHRIDESELQWMAEKWPRLRVMRGLQEPSGVDVMHDGERWHRRVFMQRLRPFVKHEDHS</sequence>
<dbReference type="InterPro" id="IPR032675">
    <property type="entry name" value="LRR_dom_sf"/>
</dbReference>
<evidence type="ECO:0008006" key="3">
    <source>
        <dbReference type="Google" id="ProtNLM"/>
    </source>
</evidence>
<organism evidence="1 2">
    <name type="scientific">Mortierella hygrophila</name>
    <dbReference type="NCBI Taxonomy" id="979708"/>
    <lineage>
        <taxon>Eukaryota</taxon>
        <taxon>Fungi</taxon>
        <taxon>Fungi incertae sedis</taxon>
        <taxon>Mucoromycota</taxon>
        <taxon>Mortierellomycotina</taxon>
        <taxon>Mortierellomycetes</taxon>
        <taxon>Mortierellales</taxon>
        <taxon>Mortierellaceae</taxon>
        <taxon>Mortierella</taxon>
    </lineage>
</organism>
<dbReference type="Gene3D" id="3.80.10.10">
    <property type="entry name" value="Ribonuclease Inhibitor"/>
    <property type="match status" value="1"/>
</dbReference>
<dbReference type="SUPFAM" id="SSF52047">
    <property type="entry name" value="RNI-like"/>
    <property type="match status" value="1"/>
</dbReference>
<reference evidence="1" key="1">
    <citation type="journal article" date="2020" name="Fungal Divers.">
        <title>Resolving the Mortierellaceae phylogeny through synthesis of multi-gene phylogenetics and phylogenomics.</title>
        <authorList>
            <person name="Vandepol N."/>
            <person name="Liber J."/>
            <person name="Desiro A."/>
            <person name="Na H."/>
            <person name="Kennedy M."/>
            <person name="Barry K."/>
            <person name="Grigoriev I.V."/>
            <person name="Miller A.N."/>
            <person name="O'Donnell K."/>
            <person name="Stajich J.E."/>
            <person name="Bonito G."/>
        </authorList>
    </citation>
    <scope>NUCLEOTIDE SEQUENCE</scope>
    <source>
        <strain evidence="1">NRRL 2591</strain>
    </source>
</reference>
<evidence type="ECO:0000313" key="2">
    <source>
        <dbReference type="Proteomes" id="UP000723463"/>
    </source>
</evidence>
<protein>
    <recommendedName>
        <fullName evidence="3">F-box domain-containing protein</fullName>
    </recommendedName>
</protein>
<dbReference type="AlphaFoldDB" id="A0A9P6K1B3"/>
<dbReference type="Proteomes" id="UP000723463">
    <property type="component" value="Unassembled WGS sequence"/>
</dbReference>
<dbReference type="EMBL" id="JAAAXW010000165">
    <property type="protein sequence ID" value="KAF9541469.1"/>
    <property type="molecule type" value="Genomic_DNA"/>
</dbReference>
<name>A0A9P6K1B3_9FUNG</name>
<keyword evidence="2" id="KW-1185">Reference proteome</keyword>
<accession>A0A9P6K1B3</accession>
<gene>
    <name evidence="1" type="ORF">EC957_003029</name>
</gene>
<evidence type="ECO:0000313" key="1">
    <source>
        <dbReference type="EMBL" id="KAF9541469.1"/>
    </source>
</evidence>
<comment type="caution">
    <text evidence="1">The sequence shown here is derived from an EMBL/GenBank/DDBJ whole genome shotgun (WGS) entry which is preliminary data.</text>
</comment>